<dbReference type="InterPro" id="IPR023198">
    <property type="entry name" value="PGP-like_dom2"/>
</dbReference>
<dbReference type="Gene3D" id="1.10.150.240">
    <property type="entry name" value="Putative phosphatase, domain 2"/>
    <property type="match status" value="1"/>
</dbReference>
<comment type="caution">
    <text evidence="1">The sequence shown here is derived from an EMBL/GenBank/DDBJ whole genome shotgun (WGS) entry which is preliminary data.</text>
</comment>
<dbReference type="NCBIfam" id="TIGR01509">
    <property type="entry name" value="HAD-SF-IA-v3"/>
    <property type="match status" value="1"/>
</dbReference>
<dbReference type="EC" id="3.1.3.23" evidence="1"/>
<dbReference type="Gene3D" id="3.40.50.1000">
    <property type="entry name" value="HAD superfamily/HAD-like"/>
    <property type="match status" value="1"/>
</dbReference>
<keyword evidence="2" id="KW-1185">Reference proteome</keyword>
<protein>
    <submittedName>
        <fullName evidence="1">Sugar-phosphatase</fullName>
        <ecNumber evidence="1">3.1.3.23</ecNumber>
    </submittedName>
</protein>
<dbReference type="EMBL" id="JAFBBU010000001">
    <property type="protein sequence ID" value="MBM7473600.1"/>
    <property type="molecule type" value="Genomic_DNA"/>
</dbReference>
<sequence>MTSASAAPESGPSDTRPIDRVFRAALFDMDGTLIDSTPAVDRSWIRWGQEWGIHDSFREGMHGRPARSLIAELVAPAQVEAALARVQQLELADVDGITVLEGAAELISSLPDDRRAIVTSCNRDLAPVRLRAADFPAPSVVVTIDDTPRGKPNPDPFLEGARRLGFDAADCVVFEDAPAGLAAGRAAGCFTVGIAGTHPAHELDADLVVRSLTQVSVRLVDGGFTLVVAP</sequence>
<gene>
    <name evidence="1" type="ORF">JOE66_003234</name>
</gene>
<dbReference type="Proteomes" id="UP000776164">
    <property type="component" value="Unassembled WGS sequence"/>
</dbReference>
<evidence type="ECO:0000313" key="2">
    <source>
        <dbReference type="Proteomes" id="UP000776164"/>
    </source>
</evidence>
<dbReference type="GO" id="GO:0050308">
    <property type="term" value="F:sugar-phosphatase activity"/>
    <property type="evidence" value="ECO:0007669"/>
    <property type="project" value="UniProtKB-EC"/>
</dbReference>
<dbReference type="InterPro" id="IPR023214">
    <property type="entry name" value="HAD_sf"/>
</dbReference>
<name>A0ABS2LA24_9MICO</name>
<dbReference type="InterPro" id="IPR036412">
    <property type="entry name" value="HAD-like_sf"/>
</dbReference>
<dbReference type="SFLD" id="SFLDS00003">
    <property type="entry name" value="Haloacid_Dehalogenase"/>
    <property type="match status" value="1"/>
</dbReference>
<accession>A0ABS2LA24</accession>
<proteinExistence type="predicted"/>
<dbReference type="SFLD" id="SFLDG01129">
    <property type="entry name" value="C1.5:_HAD__Beta-PGM__Phosphata"/>
    <property type="match status" value="1"/>
</dbReference>
<reference evidence="1 2" key="1">
    <citation type="submission" date="2021-01" db="EMBL/GenBank/DDBJ databases">
        <title>Sequencing the genomes of 1000 actinobacteria strains.</title>
        <authorList>
            <person name="Klenk H.-P."/>
        </authorList>
    </citation>
    <scope>NUCLEOTIDE SEQUENCE [LARGE SCALE GENOMIC DNA]</scope>
    <source>
        <strain evidence="1 2">DSM 13057</strain>
    </source>
</reference>
<dbReference type="RefSeq" id="WP_307827251.1">
    <property type="nucleotide sequence ID" value="NZ_BAAAHT010000001.1"/>
</dbReference>
<organism evidence="1 2">
    <name type="scientific">Subtercola frigoramans</name>
    <dbReference type="NCBI Taxonomy" id="120298"/>
    <lineage>
        <taxon>Bacteria</taxon>
        <taxon>Bacillati</taxon>
        <taxon>Actinomycetota</taxon>
        <taxon>Actinomycetes</taxon>
        <taxon>Micrococcales</taxon>
        <taxon>Microbacteriaceae</taxon>
        <taxon>Subtercola</taxon>
    </lineage>
</organism>
<dbReference type="PANTHER" id="PTHR43481:SF4">
    <property type="entry name" value="GLYCEROL-1-PHOSPHATE PHOSPHOHYDROLASE 1-RELATED"/>
    <property type="match status" value="1"/>
</dbReference>
<dbReference type="InterPro" id="IPR051806">
    <property type="entry name" value="HAD-like_SPP"/>
</dbReference>
<dbReference type="PANTHER" id="PTHR43481">
    <property type="entry name" value="FRUCTOSE-1-PHOSPHATE PHOSPHATASE"/>
    <property type="match status" value="1"/>
</dbReference>
<evidence type="ECO:0000313" key="1">
    <source>
        <dbReference type="EMBL" id="MBM7473600.1"/>
    </source>
</evidence>
<dbReference type="InterPro" id="IPR006439">
    <property type="entry name" value="HAD-SF_hydro_IA"/>
</dbReference>
<keyword evidence="1" id="KW-0378">Hydrolase</keyword>
<dbReference type="SUPFAM" id="SSF56784">
    <property type="entry name" value="HAD-like"/>
    <property type="match status" value="1"/>
</dbReference>
<dbReference type="Pfam" id="PF00702">
    <property type="entry name" value="Hydrolase"/>
    <property type="match status" value="1"/>
</dbReference>